<reference evidence="1" key="1">
    <citation type="submission" date="2022-03" db="EMBL/GenBank/DDBJ databases">
        <title>De novo assembled genomes of Belliella spp. (Cyclobacteriaceae) strains.</title>
        <authorList>
            <person name="Szabo A."/>
            <person name="Korponai K."/>
            <person name="Felfoldi T."/>
        </authorList>
    </citation>
    <scope>NUCLEOTIDE SEQUENCE</scope>
    <source>
        <strain evidence="1">DSM 111904</strain>
    </source>
</reference>
<keyword evidence="2" id="KW-1185">Reference proteome</keyword>
<evidence type="ECO:0000313" key="1">
    <source>
        <dbReference type="EMBL" id="MCH7410410.1"/>
    </source>
</evidence>
<comment type="caution">
    <text evidence="1">The sequence shown here is derived from an EMBL/GenBank/DDBJ whole genome shotgun (WGS) entry which is preliminary data.</text>
</comment>
<evidence type="ECO:0000313" key="2">
    <source>
        <dbReference type="Proteomes" id="UP001165489"/>
    </source>
</evidence>
<organism evidence="1 2">
    <name type="scientific">Belliella filtrata</name>
    <dbReference type="NCBI Taxonomy" id="2923435"/>
    <lineage>
        <taxon>Bacteria</taxon>
        <taxon>Pseudomonadati</taxon>
        <taxon>Bacteroidota</taxon>
        <taxon>Cytophagia</taxon>
        <taxon>Cytophagales</taxon>
        <taxon>Cyclobacteriaceae</taxon>
        <taxon>Belliella</taxon>
    </lineage>
</organism>
<accession>A0ABS9V338</accession>
<dbReference type="RefSeq" id="WP_241348774.1">
    <property type="nucleotide sequence ID" value="NZ_JAKZGP010000036.1"/>
</dbReference>
<proteinExistence type="predicted"/>
<evidence type="ECO:0008006" key="3">
    <source>
        <dbReference type="Google" id="ProtNLM"/>
    </source>
</evidence>
<dbReference type="Proteomes" id="UP001165489">
    <property type="component" value="Unassembled WGS sequence"/>
</dbReference>
<name>A0ABS9V338_9BACT</name>
<protein>
    <recommendedName>
        <fullName evidence="3">HNH endonuclease</fullName>
    </recommendedName>
</protein>
<gene>
    <name evidence="1" type="ORF">MM239_13465</name>
</gene>
<dbReference type="EMBL" id="JAKZGP010000036">
    <property type="protein sequence ID" value="MCH7410410.1"/>
    <property type="molecule type" value="Genomic_DNA"/>
</dbReference>
<sequence length="145" mass="16673">MKLITSRPYLRFEIDKVFAQVKAAMHAEALKRGNGWALYEDCYTGQTLIGGDPYDYEHIFSAEWIHSEYKHLLSDEEIAKVVNCPENVAVTLRTINQSKGKTDPETWLANKQNIIKHQINSKLALKHIKRAKNAIRSYVDTLINE</sequence>